<name>K8PL29_9BRAD</name>
<dbReference type="EMBL" id="AGWX01000001">
    <property type="protein sequence ID" value="EKS41479.1"/>
    <property type="molecule type" value="Genomic_DNA"/>
</dbReference>
<keyword evidence="2" id="KW-1185">Reference proteome</keyword>
<evidence type="ECO:0000313" key="1">
    <source>
        <dbReference type="EMBL" id="EKS41479.1"/>
    </source>
</evidence>
<proteinExistence type="predicted"/>
<accession>K8PL29</accession>
<protein>
    <submittedName>
        <fullName evidence="1">Uncharacterized protein</fullName>
    </submittedName>
</protein>
<dbReference type="PATRIC" id="fig|883078.3.peg.595"/>
<gene>
    <name evidence="1" type="ORF">HMPREF9695_00571</name>
</gene>
<reference evidence="1 2" key="1">
    <citation type="submission" date="2012-04" db="EMBL/GenBank/DDBJ databases">
        <title>The Genome Sequence of Afipia broomeae ATCC 49717.</title>
        <authorList>
            <consortium name="The Broad Institute Genome Sequencing Platform"/>
            <person name="Earl A."/>
            <person name="Ward D."/>
            <person name="Feldgarden M."/>
            <person name="Gevers D."/>
            <person name="Huys G."/>
            <person name="Walker B."/>
            <person name="Young S.K."/>
            <person name="Zeng Q."/>
            <person name="Gargeya S."/>
            <person name="Fitzgerald M."/>
            <person name="Haas B."/>
            <person name="Abouelleil A."/>
            <person name="Alvarado L."/>
            <person name="Arachchi H.M."/>
            <person name="Berlin A."/>
            <person name="Chapman S.B."/>
            <person name="Goldberg J."/>
            <person name="Griggs A."/>
            <person name="Gujja S."/>
            <person name="Hansen M."/>
            <person name="Howarth C."/>
            <person name="Imamovic A."/>
            <person name="Larimer J."/>
            <person name="McCowen C."/>
            <person name="Montmayeur A."/>
            <person name="Murphy C."/>
            <person name="Neiman D."/>
            <person name="Pearson M."/>
            <person name="Priest M."/>
            <person name="Roberts A."/>
            <person name="Saif S."/>
            <person name="Shea T."/>
            <person name="Sisk P."/>
            <person name="Sykes S."/>
            <person name="Wortman J."/>
            <person name="Nusbaum C."/>
            <person name="Birren B."/>
        </authorList>
    </citation>
    <scope>NUCLEOTIDE SEQUENCE [LARGE SCALE GENOMIC DNA]</scope>
    <source>
        <strain evidence="1 2">ATCC 49717</strain>
    </source>
</reference>
<sequence length="115" mass="13114">MRSGWTPSLVPDSGDVTVYIVQDDFGRIGRAYRETDVEKADLETTIQNLITGQYSDPIRVVSFNTAERWSADVSEDIAREIQRRHDIIGQPVPSYLQDFVDSYTSDARQFSLRLV</sequence>
<evidence type="ECO:0000313" key="2">
    <source>
        <dbReference type="Proteomes" id="UP000001096"/>
    </source>
</evidence>
<dbReference type="AlphaFoldDB" id="K8PL29"/>
<organism evidence="1 2">
    <name type="scientific">Afipia broomeae ATCC 49717</name>
    <dbReference type="NCBI Taxonomy" id="883078"/>
    <lineage>
        <taxon>Bacteria</taxon>
        <taxon>Pseudomonadati</taxon>
        <taxon>Pseudomonadota</taxon>
        <taxon>Alphaproteobacteria</taxon>
        <taxon>Hyphomicrobiales</taxon>
        <taxon>Nitrobacteraceae</taxon>
        <taxon>Afipia</taxon>
    </lineage>
</organism>
<dbReference type="HOGENOM" id="CLU_2092098_0_0_5"/>
<dbReference type="eggNOG" id="ENOG5030U4C">
    <property type="taxonomic scope" value="Bacteria"/>
</dbReference>
<comment type="caution">
    <text evidence="1">The sequence shown here is derived from an EMBL/GenBank/DDBJ whole genome shotgun (WGS) entry which is preliminary data.</text>
</comment>
<dbReference type="Proteomes" id="UP000001096">
    <property type="component" value="Unassembled WGS sequence"/>
</dbReference>